<gene>
    <name evidence="2" type="ORF">MCOR_3066</name>
</gene>
<dbReference type="AlphaFoldDB" id="A0A6J8A3W0"/>
<proteinExistence type="predicted"/>
<name>A0A6J8A3W0_MYTCO</name>
<accession>A0A6J8A3W0</accession>
<keyword evidence="3" id="KW-1185">Reference proteome</keyword>
<reference evidence="2 3" key="1">
    <citation type="submission" date="2020-06" db="EMBL/GenBank/DDBJ databases">
        <authorList>
            <person name="Li R."/>
            <person name="Bekaert M."/>
        </authorList>
    </citation>
    <scope>NUCLEOTIDE SEQUENCE [LARGE SCALE GENOMIC DNA]</scope>
    <source>
        <strain evidence="3">wild</strain>
    </source>
</reference>
<feature type="region of interest" description="Disordered" evidence="1">
    <location>
        <begin position="81"/>
        <end position="102"/>
    </location>
</feature>
<organism evidence="2 3">
    <name type="scientific">Mytilus coruscus</name>
    <name type="common">Sea mussel</name>
    <dbReference type="NCBI Taxonomy" id="42192"/>
    <lineage>
        <taxon>Eukaryota</taxon>
        <taxon>Metazoa</taxon>
        <taxon>Spiralia</taxon>
        <taxon>Lophotrochozoa</taxon>
        <taxon>Mollusca</taxon>
        <taxon>Bivalvia</taxon>
        <taxon>Autobranchia</taxon>
        <taxon>Pteriomorphia</taxon>
        <taxon>Mytilida</taxon>
        <taxon>Mytiloidea</taxon>
        <taxon>Mytilidae</taxon>
        <taxon>Mytilinae</taxon>
        <taxon>Mytilus</taxon>
    </lineage>
</organism>
<dbReference type="OrthoDB" id="7476844at2759"/>
<feature type="compositionally biased region" description="Polar residues" evidence="1">
    <location>
        <begin position="82"/>
        <end position="94"/>
    </location>
</feature>
<dbReference type="EMBL" id="CACVKT020000570">
    <property type="protein sequence ID" value="CAC5360673.1"/>
    <property type="molecule type" value="Genomic_DNA"/>
</dbReference>
<evidence type="ECO:0000313" key="3">
    <source>
        <dbReference type="Proteomes" id="UP000507470"/>
    </source>
</evidence>
<evidence type="ECO:0000256" key="1">
    <source>
        <dbReference type="SAM" id="MobiDB-lite"/>
    </source>
</evidence>
<dbReference type="Proteomes" id="UP000507470">
    <property type="component" value="Unassembled WGS sequence"/>
</dbReference>
<sequence length="171" mass="19464">MNYYPETRTSDYDIHGNWWGNGGTYHDVPQETFHHSYNQHSAENQVCFSNLISLTPTQQSANSVSNTEVKCRKKASTLRFHNPTTYSTGTTNQTPKEKESSKFYGNDSSMNTGYMTQLNILQELHNDFTGTGKGVDSNDRIQPYPIPRGYGGVAILWKKNLDKLVQLYQLK</sequence>
<evidence type="ECO:0000313" key="2">
    <source>
        <dbReference type="EMBL" id="CAC5360673.1"/>
    </source>
</evidence>
<protein>
    <submittedName>
        <fullName evidence="2">Uncharacterized protein</fullName>
    </submittedName>
</protein>